<dbReference type="eggNOG" id="ENOG50300WU">
    <property type="taxonomic scope" value="Bacteria"/>
</dbReference>
<organism evidence="1 3">
    <name type="scientific">Shewanella pealeana (strain ATCC 700345 / ANG-SQ1)</name>
    <dbReference type="NCBI Taxonomy" id="398579"/>
    <lineage>
        <taxon>Bacteria</taxon>
        <taxon>Pseudomonadati</taxon>
        <taxon>Pseudomonadota</taxon>
        <taxon>Gammaproteobacteria</taxon>
        <taxon>Alteromonadales</taxon>
        <taxon>Shewanellaceae</taxon>
        <taxon>Shewanella</taxon>
    </lineage>
</organism>
<accession>A8H3T3</accession>
<keyword evidence="3" id="KW-1185">Reference proteome</keyword>
<dbReference type="Proteomes" id="UP000002608">
    <property type="component" value="Chromosome"/>
</dbReference>
<evidence type="ECO:0000313" key="2">
    <source>
        <dbReference type="EMBL" id="ABV88777.1"/>
    </source>
</evidence>
<dbReference type="HOGENOM" id="CLU_015238_0_0_6"/>
<dbReference type="KEGG" id="spl:Spea_1898"/>
<gene>
    <name evidence="1" type="ordered locus">Spea_1898</name>
    <name evidence="2" type="ordered locus">Spea_3464</name>
</gene>
<name>A8H3T3_SHEPA</name>
<dbReference type="EMBL" id="CP000851">
    <property type="protein sequence ID" value="ABV87220.1"/>
    <property type="molecule type" value="Genomic_DNA"/>
</dbReference>
<reference evidence="1 3" key="1">
    <citation type="submission" date="2007-10" db="EMBL/GenBank/DDBJ databases">
        <title>Complete sequence of Shewanella pealeana ATCC 700345.</title>
        <authorList>
            <consortium name="US DOE Joint Genome Institute"/>
            <person name="Copeland A."/>
            <person name="Lucas S."/>
            <person name="Lapidus A."/>
            <person name="Barry K."/>
            <person name="Glavina del Rio T."/>
            <person name="Dalin E."/>
            <person name="Tice H."/>
            <person name="Pitluck S."/>
            <person name="Chertkov O."/>
            <person name="Brettin T."/>
            <person name="Bruce D."/>
            <person name="Detter J.C."/>
            <person name="Han C."/>
            <person name="Schmutz J."/>
            <person name="Larimer F."/>
            <person name="Land M."/>
            <person name="Hauser L."/>
            <person name="Kyrpides N."/>
            <person name="Kim E."/>
            <person name="Zhao J.-S.Z."/>
            <person name="Manno D."/>
            <person name="Hawari J."/>
            <person name="Richardson P."/>
        </authorList>
    </citation>
    <scope>NUCLEOTIDE SEQUENCE [LARGE SCALE GENOMIC DNA]</scope>
    <source>
        <strain evidence="1">ATCC 700345</strain>
        <strain evidence="3">ATCC 700345 / ANG-SQ1</strain>
    </source>
</reference>
<evidence type="ECO:0000313" key="1">
    <source>
        <dbReference type="EMBL" id="ABV87220.1"/>
    </source>
</evidence>
<dbReference type="OrthoDB" id="5824039at2"/>
<dbReference type="KEGG" id="spl:Spea_3464"/>
<dbReference type="AlphaFoldDB" id="A8H3T3"/>
<evidence type="ECO:0000313" key="3">
    <source>
        <dbReference type="Proteomes" id="UP000002608"/>
    </source>
</evidence>
<dbReference type="RefSeq" id="WP_012155140.1">
    <property type="nucleotide sequence ID" value="NC_009901.1"/>
</dbReference>
<protein>
    <submittedName>
        <fullName evidence="1">Uncharacterized protein</fullName>
    </submittedName>
</protein>
<dbReference type="STRING" id="398579.Spea_1898"/>
<sequence>MYLAFSNPNLNIRLDRILVHSEQLANDIEFCHKRYMANKAKWNKTEVTIALQIRYICSKFEKLIDILNPESLKALLEQGLSALKSNTVWDLLEYAALRTGKGIKNAFITLVRLFNDDIDLKPPSRIDLKGYVTDLAKLYGASDLLFNQYRDFMFHVLDTDRPQKQLRDIKASTHATLTQLMKKDSYRELLAKYGLGAFVNNTDILADAAKVDSYNSIHFQLMLSHYDCETFIQKSVVAKDKYEVSFTELYRTSQSLFNDIEQYSKIIGHSISSHLKPASVRDKLFGFKRALPIIQAELSDSLNSAMLAEGLKALLNSDETLKRLHDSPNLPSWMFLLIHEICTCIYPDNTPELNSFRDNLFSFPNIDNNRELLSDFSTIKAISDTLYTDLANFLELCKVDIDLRDYSMVTVYHNYQQLKSLLNKYSGTLNHQHLGILRQHGINGFGIDGGLTQNHLLAELQSSVNNASFNRTTARIYRSSLSWFLREFDIPFNNIYPIKNTKTVKHKQRLNTDDFYTELQCRELAFYIEKLLRDGSTSLYHRILLTFGKVILKTGWNISPLLKLECDDIAEVVSPITNKTEYAVVLQKARAGYRSDTYTFDKSELKSDTLKSAISDLLIIRDELTTELRAQTKFSNYLFIYPRNDEVLKLEYSTVKHLSSILKKAGCSVPFVAKKIRKGGVNHIYRKVNKSIKKYTDTVKHSFDVFESNYLRINPEQSRYSLNQATKIMSDYFAGKEVSSDIHIITDMSANQHQIVPTGTCAAKGQNEEAERYAREHRKLHQINEDSNQKMCADFLSCVWCKYFRVVVDAEHVWKLLSYKNYILQDMEMSVIDFDNTDNQITNINILKQRVDDIIENLRERNCKAVEDGFALFKQHGIHPDWEFATPSFSIVNGES</sequence>
<dbReference type="EMBL" id="CP000851">
    <property type="protein sequence ID" value="ABV88777.1"/>
    <property type="molecule type" value="Genomic_DNA"/>
</dbReference>
<proteinExistence type="predicted"/>